<evidence type="ECO:0000256" key="3">
    <source>
        <dbReference type="ARBA" id="ARBA00022578"/>
    </source>
</evidence>
<feature type="domain" description="Probable transposase IS891/IS1136/IS1341" evidence="8">
    <location>
        <begin position="166"/>
        <end position="300"/>
    </location>
</feature>
<name>G9ZTF1_9LACO</name>
<dbReference type="Pfam" id="PF01385">
    <property type="entry name" value="OrfB_IS605"/>
    <property type="match status" value="1"/>
</dbReference>
<dbReference type="Pfam" id="PF07282">
    <property type="entry name" value="Cas12f1-like_TNB"/>
    <property type="match status" value="1"/>
</dbReference>
<dbReference type="Pfam" id="PF12323">
    <property type="entry name" value="HTH_OrfB_IS605"/>
    <property type="match status" value="1"/>
</dbReference>
<evidence type="ECO:0000259" key="8">
    <source>
        <dbReference type="Pfam" id="PF01385"/>
    </source>
</evidence>
<dbReference type="PANTHER" id="PTHR30405">
    <property type="entry name" value="TRANSPOSASE"/>
    <property type="match status" value="1"/>
</dbReference>
<dbReference type="RefSeq" id="WP_008215245.1">
    <property type="nucleotide sequence ID" value="NZ_JH415062.1"/>
</dbReference>
<comment type="caution">
    <text evidence="11">The sequence shown here is derived from an EMBL/GenBank/DDBJ whole genome shotgun (WGS) entry which is preliminary data.</text>
</comment>
<dbReference type="Proteomes" id="UP000004625">
    <property type="component" value="Unassembled WGS sequence"/>
</dbReference>
<evidence type="ECO:0000256" key="6">
    <source>
        <dbReference type="ARBA" id="ARBA00023125"/>
    </source>
</evidence>
<sequence length="400" mass="46619">MLKGVKLRLYPKPAQQMQLTQLFGNDRFVWNQLLAMMNQRYENNPALPRLNNYQLDRLLPCLKREYPFLKESDSSSLQVVTKNLNQAWQNFFKVPAQFGKPRFHSRRFLRQSYTGKSTCQIIAKRYLKLPKLGYVKTSKTGQITAGKIKRYTISHEPTGRYYLALQIEVSDAQPLPKTNQAVGLDMGLTHLAISSDGIKYATLNAKWLQTQIERWQRKTSRQRYQATVAVRQWNHDQRHFVQLELADYQNWQRSRQIKARYQAKLANQRKDWLHQLTIRLVRQYDVIVIEDLKVKNLQKNHHLARSMANAGWGRFRAMLTYKCDWYGKQLITVSPSYTSQQCSHCGFQSGAKPLAVREWTCVKCGRHHDRDINAAINILQAGLASRPELKATGLERALVK</sequence>
<feature type="domain" description="Transposase putative helix-turn-helix" evidence="10">
    <location>
        <begin position="1"/>
        <end position="44"/>
    </location>
</feature>
<comment type="similarity">
    <text evidence="2">In the N-terminal section; belongs to the transposase 2 family.</text>
</comment>
<dbReference type="InterPro" id="IPR051399">
    <property type="entry name" value="RNA-guided_DNA_endo/Transpos"/>
</dbReference>
<dbReference type="InterPro" id="IPR001959">
    <property type="entry name" value="Transposase"/>
</dbReference>
<evidence type="ECO:0000259" key="9">
    <source>
        <dbReference type="Pfam" id="PF07282"/>
    </source>
</evidence>
<feature type="domain" description="Cas12f1-like TNB" evidence="9">
    <location>
        <begin position="312"/>
        <end position="378"/>
    </location>
</feature>
<keyword evidence="3" id="KW-0815">Transposition</keyword>
<evidence type="ECO:0000256" key="1">
    <source>
        <dbReference type="ARBA" id="ARBA00008761"/>
    </source>
</evidence>
<organism evidence="11 12">
    <name type="scientific">Lentilactobacillus parafarraginis F0439</name>
    <dbReference type="NCBI Taxonomy" id="797515"/>
    <lineage>
        <taxon>Bacteria</taxon>
        <taxon>Bacillati</taxon>
        <taxon>Bacillota</taxon>
        <taxon>Bacilli</taxon>
        <taxon>Lactobacillales</taxon>
        <taxon>Lactobacillaceae</taxon>
        <taxon>Lentilactobacillus</taxon>
    </lineage>
</organism>
<dbReference type="InterPro" id="IPR021027">
    <property type="entry name" value="Transposase_put_HTH"/>
</dbReference>
<reference evidence="11 12" key="1">
    <citation type="submission" date="2011-09" db="EMBL/GenBank/DDBJ databases">
        <authorList>
            <person name="Weinstock G."/>
            <person name="Sodergren E."/>
            <person name="Clifton S."/>
            <person name="Fulton L."/>
            <person name="Fulton B."/>
            <person name="Courtney L."/>
            <person name="Fronick C."/>
            <person name="Harrison M."/>
            <person name="Strong C."/>
            <person name="Farmer C."/>
            <person name="Delahaunty K."/>
            <person name="Markovic C."/>
            <person name="Hall O."/>
            <person name="Minx P."/>
            <person name="Tomlinson C."/>
            <person name="Mitreva M."/>
            <person name="Hou S."/>
            <person name="Chen J."/>
            <person name="Wollam A."/>
            <person name="Pepin K.H."/>
            <person name="Johnson M."/>
            <person name="Bhonagiri V."/>
            <person name="Zhang X."/>
            <person name="Suruliraj S."/>
            <person name="Warren W."/>
            <person name="Chinwalla A."/>
            <person name="Mardis E.R."/>
            <person name="Wilson R.K."/>
        </authorList>
    </citation>
    <scope>NUCLEOTIDE SEQUENCE [LARGE SCALE GENOMIC DNA]</scope>
    <source>
        <strain evidence="11 12">F0439</strain>
    </source>
</reference>
<evidence type="ECO:0000256" key="2">
    <source>
        <dbReference type="ARBA" id="ARBA00011044"/>
    </source>
</evidence>
<evidence type="ECO:0000259" key="10">
    <source>
        <dbReference type="Pfam" id="PF12323"/>
    </source>
</evidence>
<gene>
    <name evidence="11" type="ORF">HMPREF9103_03036</name>
</gene>
<evidence type="ECO:0000313" key="12">
    <source>
        <dbReference type="Proteomes" id="UP000004625"/>
    </source>
</evidence>
<evidence type="ECO:0000256" key="7">
    <source>
        <dbReference type="ARBA" id="ARBA00023172"/>
    </source>
</evidence>
<comment type="similarity">
    <text evidence="1">In the C-terminal section; belongs to the transposase 35 family.</text>
</comment>
<dbReference type="HOGENOM" id="CLU_032903_0_0_9"/>
<proteinExistence type="inferred from homology"/>
<dbReference type="NCBIfam" id="TIGR01766">
    <property type="entry name" value="IS200/IS605 family accessory protein TnpB-like domain"/>
    <property type="match status" value="1"/>
</dbReference>
<dbReference type="GO" id="GO:0046872">
    <property type="term" value="F:metal ion binding"/>
    <property type="evidence" value="ECO:0007669"/>
    <property type="project" value="UniProtKB-KW"/>
</dbReference>
<dbReference type="AlphaFoldDB" id="G9ZTF1"/>
<dbReference type="EMBL" id="AGEY01000207">
    <property type="protein sequence ID" value="EHL95366.1"/>
    <property type="molecule type" value="Genomic_DNA"/>
</dbReference>
<dbReference type="InterPro" id="IPR010095">
    <property type="entry name" value="Cas12f1-like_TNB"/>
</dbReference>
<dbReference type="STRING" id="797515.HMPREF9103_03036"/>
<keyword evidence="7" id="KW-0233">DNA recombination</keyword>
<protein>
    <submittedName>
        <fullName evidence="11">Transposase, IS605 OrfB family</fullName>
    </submittedName>
</protein>
<keyword evidence="5" id="KW-0862">Zinc</keyword>
<accession>G9ZTF1</accession>
<evidence type="ECO:0000256" key="4">
    <source>
        <dbReference type="ARBA" id="ARBA00022723"/>
    </source>
</evidence>
<dbReference type="PANTHER" id="PTHR30405:SF25">
    <property type="entry name" value="RNA-GUIDED DNA ENDONUCLEASE INSQ-RELATED"/>
    <property type="match status" value="1"/>
</dbReference>
<evidence type="ECO:0000256" key="5">
    <source>
        <dbReference type="ARBA" id="ARBA00022833"/>
    </source>
</evidence>
<keyword evidence="4" id="KW-0479">Metal-binding</keyword>
<keyword evidence="6" id="KW-0238">DNA-binding</keyword>
<dbReference type="eggNOG" id="COG0675">
    <property type="taxonomic scope" value="Bacteria"/>
</dbReference>
<dbReference type="GO" id="GO:0006310">
    <property type="term" value="P:DNA recombination"/>
    <property type="evidence" value="ECO:0007669"/>
    <property type="project" value="UniProtKB-KW"/>
</dbReference>
<dbReference type="PATRIC" id="fig|797515.3.peg.2755"/>
<dbReference type="GO" id="GO:0032196">
    <property type="term" value="P:transposition"/>
    <property type="evidence" value="ECO:0007669"/>
    <property type="project" value="UniProtKB-KW"/>
</dbReference>
<evidence type="ECO:0000313" key="11">
    <source>
        <dbReference type="EMBL" id="EHL95366.1"/>
    </source>
</evidence>
<dbReference type="GO" id="GO:0003677">
    <property type="term" value="F:DNA binding"/>
    <property type="evidence" value="ECO:0007669"/>
    <property type="project" value="UniProtKB-KW"/>
</dbReference>
<dbReference type="NCBIfam" id="NF040570">
    <property type="entry name" value="guided_TnpB"/>
    <property type="match status" value="1"/>
</dbReference>
<keyword evidence="12" id="KW-1185">Reference proteome</keyword>